<organism evidence="1 2">
    <name type="scientific">Candidatus Synechococcus spongiarum 142</name>
    <dbReference type="NCBI Taxonomy" id="1608213"/>
    <lineage>
        <taxon>Bacteria</taxon>
        <taxon>Bacillati</taxon>
        <taxon>Cyanobacteriota</taxon>
        <taxon>Cyanophyceae</taxon>
        <taxon>Synechococcales</taxon>
        <taxon>Synechococcaceae</taxon>
        <taxon>Synechococcus</taxon>
    </lineage>
</organism>
<proteinExistence type="predicted"/>
<gene>
    <name evidence="1" type="ORF">TH68_06470</name>
</gene>
<name>A0A6N3XAN5_9SYNE</name>
<accession>A0A6N3XAN5</accession>
<dbReference type="EMBL" id="JXUO01000217">
    <property type="protein sequence ID" value="KKZ13678.1"/>
    <property type="molecule type" value="Genomic_DNA"/>
</dbReference>
<dbReference type="Proteomes" id="UP000035054">
    <property type="component" value="Unassembled WGS sequence"/>
</dbReference>
<reference evidence="1 2" key="1">
    <citation type="submission" date="2015-01" db="EMBL/GenBank/DDBJ databases">
        <title>Lifestyle Evolution in Cyanobacterial Symbionts of Sponges.</title>
        <authorList>
            <person name="Burgsdorf I."/>
            <person name="Slaby B.M."/>
            <person name="Handley K.M."/>
            <person name="Haber M."/>
            <person name="Blom J."/>
            <person name="Marshall C.W."/>
            <person name="Gilbert J.A."/>
            <person name="Hentschel U."/>
            <person name="Steindler L."/>
        </authorList>
    </citation>
    <scope>NUCLEOTIDE SEQUENCE [LARGE SCALE GENOMIC DNA]</scope>
    <source>
        <strain evidence="1">142</strain>
    </source>
</reference>
<evidence type="ECO:0000313" key="1">
    <source>
        <dbReference type="EMBL" id="KKZ13678.1"/>
    </source>
</evidence>
<evidence type="ECO:0000313" key="2">
    <source>
        <dbReference type="Proteomes" id="UP000035054"/>
    </source>
</evidence>
<comment type="caution">
    <text evidence="1">The sequence shown here is derived from an EMBL/GenBank/DDBJ whole genome shotgun (WGS) entry which is preliminary data.</text>
</comment>
<sequence>CNPDLTVRLAPQTPTAALGPLLQAMAPQLVAQMSLRRLQLLVSPDHQQSGHPRADVPVLDQPWGDWSALMKVDDGVHCLLCWGQPRPNAPDPT</sequence>
<feature type="non-terminal residue" evidence="1">
    <location>
        <position position="1"/>
    </location>
</feature>
<protein>
    <submittedName>
        <fullName evidence="1">Uncharacterized protein</fullName>
    </submittedName>
</protein>
<dbReference type="AlphaFoldDB" id="A0A6N3XAN5"/>